<reference evidence="2" key="1">
    <citation type="submission" date="2022-03" db="EMBL/GenBank/DDBJ databases">
        <title>A functionally conserved STORR gene fusion in Papaver species that diverged 16.8 million years ago.</title>
        <authorList>
            <person name="Catania T."/>
        </authorList>
    </citation>
    <scope>NUCLEOTIDE SEQUENCE</scope>
    <source>
        <strain evidence="2">S-191538</strain>
    </source>
</reference>
<dbReference type="EMBL" id="JAJJMA010332385">
    <property type="protein sequence ID" value="MCL7050851.1"/>
    <property type="molecule type" value="Genomic_DNA"/>
</dbReference>
<keyword evidence="3" id="KW-1185">Reference proteome</keyword>
<feature type="region of interest" description="Disordered" evidence="1">
    <location>
        <begin position="77"/>
        <end position="102"/>
    </location>
</feature>
<sequence length="150" mass="17349">MCVMKREGKGWHLASNFPSLLRKIFSLSEIEKRIARTGRFSSNAETSKVESEKRITENGRFTSVAETSNTIEVPEPTEVEMTEPTGTETPQQRIRRPCFGFYDSDDDGEDDCEENYVYYETKASVRERMARARLVNPRKERKSRWDVVGV</sequence>
<dbReference type="AlphaFoldDB" id="A0AA42B577"/>
<evidence type="ECO:0000256" key="1">
    <source>
        <dbReference type="SAM" id="MobiDB-lite"/>
    </source>
</evidence>
<evidence type="ECO:0000313" key="3">
    <source>
        <dbReference type="Proteomes" id="UP001177140"/>
    </source>
</evidence>
<evidence type="ECO:0000313" key="2">
    <source>
        <dbReference type="EMBL" id="MCL7050851.1"/>
    </source>
</evidence>
<comment type="caution">
    <text evidence="2">The sequence shown here is derived from an EMBL/GenBank/DDBJ whole genome shotgun (WGS) entry which is preliminary data.</text>
</comment>
<gene>
    <name evidence="2" type="ORF">MKW94_009158</name>
</gene>
<protein>
    <submittedName>
        <fullName evidence="2">Uncharacterized protein</fullName>
    </submittedName>
</protein>
<dbReference type="Proteomes" id="UP001177140">
    <property type="component" value="Unassembled WGS sequence"/>
</dbReference>
<proteinExistence type="predicted"/>
<accession>A0AA42B577</accession>
<organism evidence="2 3">
    <name type="scientific">Papaver nudicaule</name>
    <name type="common">Iceland poppy</name>
    <dbReference type="NCBI Taxonomy" id="74823"/>
    <lineage>
        <taxon>Eukaryota</taxon>
        <taxon>Viridiplantae</taxon>
        <taxon>Streptophyta</taxon>
        <taxon>Embryophyta</taxon>
        <taxon>Tracheophyta</taxon>
        <taxon>Spermatophyta</taxon>
        <taxon>Magnoliopsida</taxon>
        <taxon>Ranunculales</taxon>
        <taxon>Papaveraceae</taxon>
        <taxon>Papaveroideae</taxon>
        <taxon>Papaver</taxon>
    </lineage>
</organism>
<name>A0AA42B577_PAPNU</name>